<dbReference type="Pfam" id="PF26607">
    <property type="entry name" value="DUF8189"/>
    <property type="match status" value="1"/>
</dbReference>
<reference evidence="3 4" key="1">
    <citation type="submission" date="2015-02" db="EMBL/GenBank/DDBJ databases">
        <authorList>
            <person name="Ju K.-S."/>
            <person name="Doroghazi J.R."/>
            <person name="Metcalf W."/>
        </authorList>
    </citation>
    <scope>NUCLEOTIDE SEQUENCE [LARGE SCALE GENOMIC DNA]</scope>
    <source>
        <strain evidence="3 4">ATCC 31215</strain>
    </source>
</reference>
<dbReference type="EMBL" id="JZKH01000117">
    <property type="protein sequence ID" value="KJS58339.1"/>
    <property type="molecule type" value="Genomic_DNA"/>
</dbReference>
<dbReference type="PATRIC" id="fig|359131.3.peg.1053"/>
<keyword evidence="4" id="KW-1185">Reference proteome</keyword>
<dbReference type="Proteomes" id="UP000033699">
    <property type="component" value="Unassembled WGS sequence"/>
</dbReference>
<dbReference type="AlphaFoldDB" id="A0A0F2T539"/>
<name>A0A0F2T539_STRR3</name>
<dbReference type="SUPFAM" id="SSF89372">
    <property type="entry name" value="Fucose-specific lectin"/>
    <property type="match status" value="1"/>
</dbReference>
<feature type="non-terminal residue" evidence="3">
    <location>
        <position position="1"/>
    </location>
</feature>
<comment type="caution">
    <text evidence="3">The sequence shown here is derived from an EMBL/GenBank/DDBJ whole genome shotgun (WGS) entry which is preliminary data.</text>
</comment>
<evidence type="ECO:0000313" key="4">
    <source>
        <dbReference type="Proteomes" id="UP000033699"/>
    </source>
</evidence>
<gene>
    <name evidence="3" type="ORF">VM95_33840</name>
</gene>
<evidence type="ECO:0000259" key="2">
    <source>
        <dbReference type="Pfam" id="PF26607"/>
    </source>
</evidence>
<feature type="domain" description="PLL-like beta propeller" evidence="2">
    <location>
        <begin position="7"/>
        <end position="117"/>
    </location>
</feature>
<dbReference type="InterPro" id="IPR058502">
    <property type="entry name" value="PLL-like_beta-prop"/>
</dbReference>
<protein>
    <submittedName>
        <fullName evidence="3">Peptidase M23</fullName>
    </submittedName>
</protein>
<sequence>FASGPKGVYHKYQTNPTTWSDWEPAAGPADSQLTSERAPDGRVEVFAINGSTAQHIWQTGVNAPYGPWETFGGAGTEVGAATNADGRIEVFGTSSAGVYHKWQTGFSTWSDWAWLNTTAGPAVN</sequence>
<accession>A0A0F2T539</accession>
<feature type="region of interest" description="Disordered" evidence="1">
    <location>
        <begin position="13"/>
        <end position="37"/>
    </location>
</feature>
<proteinExistence type="predicted"/>
<evidence type="ECO:0000256" key="1">
    <source>
        <dbReference type="SAM" id="MobiDB-lite"/>
    </source>
</evidence>
<evidence type="ECO:0000313" key="3">
    <source>
        <dbReference type="EMBL" id="KJS58339.1"/>
    </source>
</evidence>
<organism evidence="3 4">
    <name type="scientific">Streptomyces rubellomurinus (strain ATCC 31215)</name>
    <dbReference type="NCBI Taxonomy" id="359131"/>
    <lineage>
        <taxon>Bacteria</taxon>
        <taxon>Bacillati</taxon>
        <taxon>Actinomycetota</taxon>
        <taxon>Actinomycetes</taxon>
        <taxon>Kitasatosporales</taxon>
        <taxon>Streptomycetaceae</taxon>
        <taxon>Streptomyces</taxon>
    </lineage>
</organism>